<protein>
    <recommendedName>
        <fullName evidence="5 13">Methionine adenosyltransferase</fullName>
        <ecNumber evidence="5 13">2.5.1.6</ecNumber>
    </recommendedName>
</protein>
<dbReference type="GO" id="GO:0046872">
    <property type="term" value="F:metal ion binding"/>
    <property type="evidence" value="ECO:0007669"/>
    <property type="project" value="UniProtKB-KW"/>
</dbReference>
<keyword evidence="19" id="KW-1185">Reference proteome</keyword>
<evidence type="ECO:0000313" key="18">
    <source>
        <dbReference type="EMBL" id="TLP40994.1"/>
    </source>
</evidence>
<dbReference type="InterPro" id="IPR022628">
    <property type="entry name" value="S-AdoMet_synt_N"/>
</dbReference>
<dbReference type="InterPro" id="IPR022636">
    <property type="entry name" value="S-AdoMet_synthetase_sfam"/>
</dbReference>
<dbReference type="GO" id="GO:0006556">
    <property type="term" value="P:S-adenosylmethionine biosynthetic process"/>
    <property type="evidence" value="ECO:0007669"/>
    <property type="project" value="UniProtKB-UniRule"/>
</dbReference>
<keyword evidence="8" id="KW-0479">Metal-binding</keyword>
<dbReference type="InterPro" id="IPR022630">
    <property type="entry name" value="S-AdoMet_synt_C"/>
</dbReference>
<evidence type="ECO:0000256" key="14">
    <source>
        <dbReference type="RuleBase" id="RU004462"/>
    </source>
</evidence>
<keyword evidence="10" id="KW-0067">ATP-binding</keyword>
<organism evidence="18 19">
    <name type="scientific">Arcobacter arenosus</name>
    <dbReference type="NCBI Taxonomy" id="2576037"/>
    <lineage>
        <taxon>Bacteria</taxon>
        <taxon>Pseudomonadati</taxon>
        <taxon>Campylobacterota</taxon>
        <taxon>Epsilonproteobacteria</taxon>
        <taxon>Campylobacterales</taxon>
        <taxon>Arcobacteraceae</taxon>
        <taxon>Arcobacter</taxon>
    </lineage>
</organism>
<dbReference type="NCBIfam" id="TIGR01034">
    <property type="entry name" value="metK"/>
    <property type="match status" value="1"/>
</dbReference>
<keyword evidence="7 18" id="KW-0808">Transferase</keyword>
<dbReference type="Pfam" id="PF02773">
    <property type="entry name" value="S-AdoMet_synt_C"/>
    <property type="match status" value="1"/>
</dbReference>
<comment type="similarity">
    <text evidence="4 14">Belongs to the AdoMet synthase family.</text>
</comment>
<evidence type="ECO:0000259" key="15">
    <source>
        <dbReference type="Pfam" id="PF00438"/>
    </source>
</evidence>
<comment type="caution">
    <text evidence="18">The sequence shown here is derived from an EMBL/GenBank/DDBJ whole genome shotgun (WGS) entry which is preliminary data.</text>
</comment>
<comment type="pathway">
    <text evidence="3">Amino-acid biosynthesis; S-adenosyl-L-methionine biosynthesis; S-adenosyl-L-methionine from L-methionine: step 1/1.</text>
</comment>
<dbReference type="UniPathway" id="UPA00315">
    <property type="reaction ID" value="UER00080"/>
</dbReference>
<comment type="cofactor">
    <cofactor evidence="2">
        <name>K(+)</name>
        <dbReference type="ChEBI" id="CHEBI:29103"/>
    </cofactor>
</comment>
<evidence type="ECO:0000256" key="1">
    <source>
        <dbReference type="ARBA" id="ARBA00001946"/>
    </source>
</evidence>
<evidence type="ECO:0000256" key="11">
    <source>
        <dbReference type="ARBA" id="ARBA00022842"/>
    </source>
</evidence>
<evidence type="ECO:0000256" key="12">
    <source>
        <dbReference type="ARBA" id="ARBA00022958"/>
    </source>
</evidence>
<evidence type="ECO:0000256" key="5">
    <source>
        <dbReference type="ARBA" id="ARBA00012828"/>
    </source>
</evidence>
<dbReference type="Gene3D" id="3.30.300.10">
    <property type="match status" value="3"/>
</dbReference>
<evidence type="ECO:0000256" key="13">
    <source>
        <dbReference type="NCBIfam" id="TIGR01034"/>
    </source>
</evidence>
<proteinExistence type="inferred from homology"/>
<evidence type="ECO:0000313" key="19">
    <source>
        <dbReference type="Proteomes" id="UP000308901"/>
    </source>
</evidence>
<feature type="domain" description="S-adenosylmethionine synthetase C-terminal" evidence="17">
    <location>
        <begin position="254"/>
        <end position="392"/>
    </location>
</feature>
<evidence type="ECO:0000256" key="7">
    <source>
        <dbReference type="ARBA" id="ARBA00022679"/>
    </source>
</evidence>
<name>A0A5R8Y4E4_9BACT</name>
<dbReference type="OrthoDB" id="9801686at2"/>
<evidence type="ECO:0000256" key="3">
    <source>
        <dbReference type="ARBA" id="ARBA00005224"/>
    </source>
</evidence>
<feature type="domain" description="S-adenosylmethionine synthetase central" evidence="16">
    <location>
        <begin position="124"/>
        <end position="247"/>
    </location>
</feature>
<dbReference type="GO" id="GO:0005524">
    <property type="term" value="F:ATP binding"/>
    <property type="evidence" value="ECO:0007669"/>
    <property type="project" value="UniProtKB-KW"/>
</dbReference>
<evidence type="ECO:0000256" key="2">
    <source>
        <dbReference type="ARBA" id="ARBA00001958"/>
    </source>
</evidence>
<dbReference type="SUPFAM" id="SSF55973">
    <property type="entry name" value="S-adenosylmethionine synthetase"/>
    <property type="match status" value="3"/>
</dbReference>
<accession>A0A5R8Y4E4</accession>
<dbReference type="AlphaFoldDB" id="A0A5R8Y4E4"/>
<evidence type="ECO:0000256" key="8">
    <source>
        <dbReference type="ARBA" id="ARBA00022723"/>
    </source>
</evidence>
<evidence type="ECO:0000256" key="10">
    <source>
        <dbReference type="ARBA" id="ARBA00022840"/>
    </source>
</evidence>
<evidence type="ECO:0000259" key="16">
    <source>
        <dbReference type="Pfam" id="PF02772"/>
    </source>
</evidence>
<keyword evidence="6" id="KW-0554">One-carbon metabolism</keyword>
<dbReference type="PANTHER" id="PTHR11964">
    <property type="entry name" value="S-ADENOSYLMETHIONINE SYNTHETASE"/>
    <property type="match status" value="1"/>
</dbReference>
<dbReference type="Pfam" id="PF02772">
    <property type="entry name" value="S-AdoMet_synt_M"/>
    <property type="match status" value="1"/>
</dbReference>
<dbReference type="InterPro" id="IPR022629">
    <property type="entry name" value="S-AdoMet_synt_central"/>
</dbReference>
<dbReference type="PROSITE" id="PS00376">
    <property type="entry name" value="ADOMET_SYNTHASE_1"/>
    <property type="match status" value="1"/>
</dbReference>
<comment type="cofactor">
    <cofactor evidence="1">
        <name>Mg(2+)</name>
        <dbReference type="ChEBI" id="CHEBI:18420"/>
    </cofactor>
</comment>
<dbReference type="GO" id="GO:0006730">
    <property type="term" value="P:one-carbon metabolic process"/>
    <property type="evidence" value="ECO:0007669"/>
    <property type="project" value="UniProtKB-KW"/>
</dbReference>
<evidence type="ECO:0000259" key="17">
    <source>
        <dbReference type="Pfam" id="PF02773"/>
    </source>
</evidence>
<sequence>MENKTQYLFTSEVVSPGHPDKCADIIADSIVDKLIIEDSESRVASEVFVAGKHVVIGGEVKSKTQLTQEDYEKIVKDALAKIGYDGKSAFTKEQCLHPDDVQVQVLLNQQSPDISQGVDQSTGEIGAGDQGIMFGFASSETADLMPAAITYARMLADKVYNYALKHNHKLGVDIKTQVTVDYGTKENFENCKPQKIHTIVVSAPSVEGMPIEEVRELIQGLIDDTGLPTDMYKKDETIIHINPTGRYVNHSSLHDSGLTGRKLIVDSFGGYSPIGGGAQSSKDYTKVDRSGLYAARWIAKNIVAAGLAKKAIVQISYAIGVAKPTSVAVDTMGTYTKLDDDKLSEFIMNEYSLTPKWITEKFGLDKPSEETFLYADVASRGQVGQSDYPWEKLDEVEKLKNL</sequence>
<evidence type="ECO:0000256" key="4">
    <source>
        <dbReference type="ARBA" id="ARBA00009685"/>
    </source>
</evidence>
<dbReference type="PIRSF" id="PIRSF000497">
    <property type="entry name" value="MAT"/>
    <property type="match status" value="1"/>
</dbReference>
<keyword evidence="12" id="KW-0630">Potassium</keyword>
<evidence type="ECO:0000256" key="9">
    <source>
        <dbReference type="ARBA" id="ARBA00022741"/>
    </source>
</evidence>
<dbReference type="EC" id="2.5.1.6" evidence="5 13"/>
<dbReference type="InterPro" id="IPR022631">
    <property type="entry name" value="ADOMET_SYNTHASE_CS"/>
</dbReference>
<evidence type="ECO:0000256" key="6">
    <source>
        <dbReference type="ARBA" id="ARBA00022563"/>
    </source>
</evidence>
<feature type="domain" description="S-adenosylmethionine synthetase N-terminal" evidence="15">
    <location>
        <begin position="6"/>
        <end position="112"/>
    </location>
</feature>
<gene>
    <name evidence="18" type="ORF">FDK22_02965</name>
</gene>
<keyword evidence="9" id="KW-0547">Nucleotide-binding</keyword>
<dbReference type="InterPro" id="IPR002133">
    <property type="entry name" value="S-AdoMet_synthetase"/>
</dbReference>
<dbReference type="GO" id="GO:0004478">
    <property type="term" value="F:methionine adenosyltransferase activity"/>
    <property type="evidence" value="ECO:0007669"/>
    <property type="project" value="UniProtKB-UniRule"/>
</dbReference>
<dbReference type="Pfam" id="PF00438">
    <property type="entry name" value="S-AdoMet_synt_N"/>
    <property type="match status" value="1"/>
</dbReference>
<dbReference type="Proteomes" id="UP000308901">
    <property type="component" value="Unassembled WGS sequence"/>
</dbReference>
<dbReference type="EMBL" id="VANU01000001">
    <property type="protein sequence ID" value="TLP40994.1"/>
    <property type="molecule type" value="Genomic_DNA"/>
</dbReference>
<reference evidence="18 19" key="1">
    <citation type="submission" date="2019-05" db="EMBL/GenBank/DDBJ databases">
        <title>Arcobacter sp. nov., isolated from sea sediment.</title>
        <authorList>
            <person name="Kim W."/>
        </authorList>
    </citation>
    <scope>NUCLEOTIDE SEQUENCE [LARGE SCALE GENOMIC DNA]</scope>
    <source>
        <strain evidence="18 19">CAU 1517</strain>
    </source>
</reference>
<dbReference type="RefSeq" id="WP_138151396.1">
    <property type="nucleotide sequence ID" value="NZ_CBDDKQ010000002.1"/>
</dbReference>
<keyword evidence="11" id="KW-0460">Magnesium</keyword>
<dbReference type="CDD" id="cd18079">
    <property type="entry name" value="S-AdoMet_synt"/>
    <property type="match status" value="1"/>
</dbReference>